<evidence type="ECO:0000313" key="1">
    <source>
        <dbReference type="EMBL" id="ELZ77926.1"/>
    </source>
</evidence>
<reference evidence="1 2" key="1">
    <citation type="journal article" date="2014" name="PLoS Genet.">
        <title>Phylogenetically driven sequencing of extremely halophilic archaea reveals strategies for static and dynamic osmo-response.</title>
        <authorList>
            <person name="Becker E.A."/>
            <person name="Seitzer P.M."/>
            <person name="Tritt A."/>
            <person name="Larsen D."/>
            <person name="Krusor M."/>
            <person name="Yao A.I."/>
            <person name="Wu D."/>
            <person name="Madern D."/>
            <person name="Eisen J.A."/>
            <person name="Darling A.E."/>
            <person name="Facciotti M.T."/>
        </authorList>
    </citation>
    <scope>NUCLEOTIDE SEQUENCE [LARGE SCALE GENOMIC DNA]</scope>
    <source>
        <strain evidence="2">ATCC 33959 / DSM 4427 / JCM 8863 / NBRC 102184 / NCIMB 2188 / Ma 2.38</strain>
    </source>
</reference>
<organism evidence="1 2">
    <name type="scientific">Haloferax gibbonsii (strain ATCC 33959 / DSM 4427 / JCM 8863 / NBRC 102184 / NCIMB 2188 / Ma 2.38)</name>
    <dbReference type="NCBI Taxonomy" id="1227459"/>
    <lineage>
        <taxon>Archaea</taxon>
        <taxon>Methanobacteriati</taxon>
        <taxon>Methanobacteriota</taxon>
        <taxon>Stenosarchaea group</taxon>
        <taxon>Halobacteria</taxon>
        <taxon>Halobacteriales</taxon>
        <taxon>Haloferacaceae</taxon>
        <taxon>Haloferax</taxon>
    </lineage>
</organism>
<proteinExistence type="predicted"/>
<gene>
    <name evidence="1" type="ORF">C454_15580</name>
</gene>
<dbReference type="EMBL" id="AOLJ01000022">
    <property type="protein sequence ID" value="ELZ77926.1"/>
    <property type="molecule type" value="Genomic_DNA"/>
</dbReference>
<dbReference type="AlphaFoldDB" id="M0H083"/>
<accession>M0H083</accession>
<evidence type="ECO:0000313" key="2">
    <source>
        <dbReference type="Proteomes" id="UP000011571"/>
    </source>
</evidence>
<comment type="caution">
    <text evidence="1">The sequence shown here is derived from an EMBL/GenBank/DDBJ whole genome shotgun (WGS) entry which is preliminary data.</text>
</comment>
<keyword evidence="2" id="KW-1185">Reference proteome</keyword>
<dbReference type="Proteomes" id="UP000011571">
    <property type="component" value="Unassembled WGS sequence"/>
</dbReference>
<protein>
    <submittedName>
        <fullName evidence="1">Uncharacterized protein</fullName>
    </submittedName>
</protein>
<name>M0H083_HALGM</name>
<dbReference type="RefSeq" id="WP_004977086.1">
    <property type="nucleotide sequence ID" value="NZ_AOLJ01000022.1"/>
</dbReference>
<sequence>MTEYDEDLIPSHTLESNGCEWSYEKFDSRTHQWTRPLDEEEIDWDVSNVDLVGTDIPVRVVSLELHDKWTVQVLETSGPDHHRPGFTETISSEFVFSTDDLREAVETVEEFVTRLS</sequence>